<evidence type="ECO:0000313" key="8">
    <source>
        <dbReference type="EMBL" id="KAL3808464.1"/>
    </source>
</evidence>
<feature type="compositionally biased region" description="Polar residues" evidence="5">
    <location>
        <begin position="36"/>
        <end position="45"/>
    </location>
</feature>
<feature type="compositionally biased region" description="Basic residues" evidence="5">
    <location>
        <begin position="1"/>
        <end position="12"/>
    </location>
</feature>
<feature type="region of interest" description="Disordered" evidence="5">
    <location>
        <begin position="188"/>
        <end position="250"/>
    </location>
</feature>
<dbReference type="SMART" id="SM00249">
    <property type="entry name" value="PHD"/>
    <property type="match status" value="1"/>
</dbReference>
<keyword evidence="3" id="KW-0862">Zinc</keyword>
<evidence type="ECO:0008006" key="10">
    <source>
        <dbReference type="Google" id="ProtNLM"/>
    </source>
</evidence>
<feature type="region of interest" description="Disordered" evidence="5">
    <location>
        <begin position="1"/>
        <end position="108"/>
    </location>
</feature>
<sequence>MPRQKKRGRGRPPKVETASPPIKRKRKSCESAIEAGTTNKGQKATNNDEENASSPPTKKRRGRKPEKLHGKTGCETDPSTGPNGGNGNDHVKEESEVEAKKGEEMSCSNCNKTFRSQLGLKYHLDKQVCQAATTEESCKGKMANTKDAPPSHSKRFERRCKTLISKKSGIYAGDGGERLEGFDSEEVLQRMGKKRKEKPTAGKSAQKSSKLKRGEQVKKANLNSDNDYSDGRSDQDSVQGHNATKRRKSFATSFQLKKGARFITKFGIVEVIADDRLPKNHSKSIINQKAVRSFLKRRDRFQERKLLLLDKIAAGTRHRREELKKMYLESKTTRNGGSSLSQQKVWDLYCKSLTAKQIVADGLSYFCGNAPSEKANKIETGLEDDPRSPKDHYLDRIVECKLVQDERELVVVTSGLSLDDGQESNNLTFRREITSNPKNPVQMRLFLSRRELTRDYDSSKVNYKCDNCGKDYTYRTGISLHMTACKAEKEKDKEKRRYRIEAIESKVFSELGCRDSLTILHGVVNEVRNTGMLWYFLSMYLMVHVYKTSMDFTPIICPGTPAFGNPHRIKEHKMHRWPPYLVFNAKRSSMYPEIYVSMEFKRGSQNRNHFNRIKQECGYIPNAEKRRAAKKLRKKLRMMDPGEPALLAEVCTARKPAPNQGAKIVANQQKTFAKTKNEPPDLCLPSSDIPPLPSTGDLHRIGVDFDGPPESLNGASEVSSVMKPTPKLGATHRTNVQKKKKTEKERFGFDSPSSEMPPLTSSGDHHGTGFEFDNNFDGPSECLNGDIDAINRSSDVSYSRNICRRKGISISKKKTCIVIDTQVLAAECESGRYPTINRFHGDHDTHCILCKKPDDSTLLNCDFCKNSFHQLCLDKSMLQKDPQVVIRENEPDDTPMCNKCISTCLFRRWRAENRRLTKWQHELAKAGLGSVPEAANLRVEVNLNKANGTNDYQDVEGVGEEDKLTYESCPDGGPGGLICCSYCTAAYSRFLSNTAKEMEAQTVARVGQEISEILELLEDAKQRLQRASHVSQSNEERRSILDQNQTAHGGVSFP</sequence>
<gene>
    <name evidence="8" type="ORF">ACHAXA_000877</name>
</gene>
<evidence type="ECO:0000256" key="4">
    <source>
        <dbReference type="PROSITE-ProRule" id="PRU00042"/>
    </source>
</evidence>
<evidence type="ECO:0000256" key="1">
    <source>
        <dbReference type="ARBA" id="ARBA00022723"/>
    </source>
</evidence>
<feature type="region of interest" description="Disordered" evidence="5">
    <location>
        <begin position="1027"/>
        <end position="1054"/>
    </location>
</feature>
<dbReference type="InterPro" id="IPR001965">
    <property type="entry name" value="Znf_PHD"/>
</dbReference>
<dbReference type="InterPro" id="IPR013083">
    <property type="entry name" value="Znf_RING/FYVE/PHD"/>
</dbReference>
<evidence type="ECO:0000256" key="3">
    <source>
        <dbReference type="ARBA" id="ARBA00022833"/>
    </source>
</evidence>
<keyword evidence="2 4" id="KW-0863">Zinc-finger</keyword>
<evidence type="ECO:0000259" key="7">
    <source>
        <dbReference type="PROSITE" id="PS50157"/>
    </source>
</evidence>
<accession>A0ABD3R643</accession>
<feature type="region of interest" description="Disordered" evidence="5">
    <location>
        <begin position="134"/>
        <end position="156"/>
    </location>
</feature>
<dbReference type="EMBL" id="JALLPB020000506">
    <property type="protein sequence ID" value="KAL3808464.1"/>
    <property type="molecule type" value="Genomic_DNA"/>
</dbReference>
<keyword evidence="1" id="KW-0479">Metal-binding</keyword>
<dbReference type="Gene3D" id="3.30.40.10">
    <property type="entry name" value="Zinc/RING finger domain, C3HC4 (zinc finger)"/>
    <property type="match status" value="1"/>
</dbReference>
<evidence type="ECO:0000259" key="6">
    <source>
        <dbReference type="PROSITE" id="PS50016"/>
    </source>
</evidence>
<keyword evidence="9" id="KW-1185">Reference proteome</keyword>
<dbReference type="PROSITE" id="PS50157">
    <property type="entry name" value="ZINC_FINGER_C2H2_2"/>
    <property type="match status" value="1"/>
</dbReference>
<comment type="caution">
    <text evidence="8">The sequence shown here is derived from an EMBL/GenBank/DDBJ whole genome shotgun (WGS) entry which is preliminary data.</text>
</comment>
<dbReference type="Proteomes" id="UP001530377">
    <property type="component" value="Unassembled WGS sequence"/>
</dbReference>
<organism evidence="8 9">
    <name type="scientific">Cyclostephanos tholiformis</name>
    <dbReference type="NCBI Taxonomy" id="382380"/>
    <lineage>
        <taxon>Eukaryota</taxon>
        <taxon>Sar</taxon>
        <taxon>Stramenopiles</taxon>
        <taxon>Ochrophyta</taxon>
        <taxon>Bacillariophyta</taxon>
        <taxon>Coscinodiscophyceae</taxon>
        <taxon>Thalassiosirophycidae</taxon>
        <taxon>Stephanodiscales</taxon>
        <taxon>Stephanodiscaceae</taxon>
        <taxon>Cyclostephanos</taxon>
    </lineage>
</organism>
<feature type="compositionally biased region" description="Polar residues" evidence="5">
    <location>
        <begin position="751"/>
        <end position="762"/>
    </location>
</feature>
<feature type="compositionally biased region" description="Basic and acidic residues" evidence="5">
    <location>
        <begin position="65"/>
        <end position="74"/>
    </location>
</feature>
<dbReference type="InterPro" id="IPR011011">
    <property type="entry name" value="Znf_FYVE_PHD"/>
</dbReference>
<protein>
    <recommendedName>
        <fullName evidence="10">C2H2-type domain-containing protein</fullName>
    </recommendedName>
</protein>
<dbReference type="InterPro" id="IPR019787">
    <property type="entry name" value="Znf_PHD-finger"/>
</dbReference>
<evidence type="ECO:0000256" key="5">
    <source>
        <dbReference type="SAM" id="MobiDB-lite"/>
    </source>
</evidence>
<name>A0ABD3R643_9STRA</name>
<evidence type="ECO:0000256" key="2">
    <source>
        <dbReference type="ARBA" id="ARBA00022771"/>
    </source>
</evidence>
<evidence type="ECO:0000313" key="9">
    <source>
        <dbReference type="Proteomes" id="UP001530377"/>
    </source>
</evidence>
<proteinExistence type="predicted"/>
<feature type="domain" description="PHD-type" evidence="6">
    <location>
        <begin position="844"/>
        <end position="903"/>
    </location>
</feature>
<dbReference type="PROSITE" id="PS50016">
    <property type="entry name" value="ZF_PHD_2"/>
    <property type="match status" value="1"/>
</dbReference>
<dbReference type="SUPFAM" id="SSF57903">
    <property type="entry name" value="FYVE/PHD zinc finger"/>
    <property type="match status" value="1"/>
</dbReference>
<dbReference type="GO" id="GO:0008270">
    <property type="term" value="F:zinc ion binding"/>
    <property type="evidence" value="ECO:0007669"/>
    <property type="project" value="UniProtKB-KW"/>
</dbReference>
<dbReference type="AlphaFoldDB" id="A0ABD3R643"/>
<feature type="domain" description="C2H2-type" evidence="7">
    <location>
        <begin position="463"/>
        <end position="490"/>
    </location>
</feature>
<dbReference type="CDD" id="cd15489">
    <property type="entry name" value="PHD_SF"/>
    <property type="match status" value="1"/>
</dbReference>
<reference evidence="8 9" key="1">
    <citation type="submission" date="2024-10" db="EMBL/GenBank/DDBJ databases">
        <title>Updated reference genomes for cyclostephanoid diatoms.</title>
        <authorList>
            <person name="Roberts W.R."/>
            <person name="Alverson A.J."/>
        </authorList>
    </citation>
    <scope>NUCLEOTIDE SEQUENCE [LARGE SCALE GENOMIC DNA]</scope>
    <source>
        <strain evidence="8 9">AJA228-03</strain>
    </source>
</reference>
<feature type="region of interest" description="Disordered" evidence="5">
    <location>
        <begin position="707"/>
        <end position="770"/>
    </location>
</feature>
<feature type="compositionally biased region" description="Basic and acidic residues" evidence="5">
    <location>
        <begin position="89"/>
        <end position="104"/>
    </location>
</feature>
<dbReference type="InterPro" id="IPR013087">
    <property type="entry name" value="Znf_C2H2_type"/>
</dbReference>